<keyword evidence="2 6" id="KW-0819">tRNA processing</keyword>
<comment type="similarity">
    <text evidence="6">Belongs to the tRNA(Ile)-lysidine synthase family.</text>
</comment>
<comment type="catalytic activity">
    <reaction evidence="5 6">
        <text>cytidine(34) in tRNA(Ile2) + L-lysine + ATP = lysidine(34) in tRNA(Ile2) + AMP + diphosphate + H(+)</text>
        <dbReference type="Rhea" id="RHEA:43744"/>
        <dbReference type="Rhea" id="RHEA-COMP:10625"/>
        <dbReference type="Rhea" id="RHEA-COMP:10670"/>
        <dbReference type="ChEBI" id="CHEBI:15378"/>
        <dbReference type="ChEBI" id="CHEBI:30616"/>
        <dbReference type="ChEBI" id="CHEBI:32551"/>
        <dbReference type="ChEBI" id="CHEBI:33019"/>
        <dbReference type="ChEBI" id="CHEBI:82748"/>
        <dbReference type="ChEBI" id="CHEBI:83665"/>
        <dbReference type="ChEBI" id="CHEBI:456215"/>
        <dbReference type="EC" id="6.3.4.19"/>
    </reaction>
</comment>
<dbReference type="SUPFAM" id="SSF52402">
    <property type="entry name" value="Adenine nucleotide alpha hydrolases-like"/>
    <property type="match status" value="1"/>
</dbReference>
<reference evidence="8" key="1">
    <citation type="submission" date="2016-11" db="EMBL/GenBank/DDBJ databases">
        <title>Complete Chloroplast Genome of Thorea hispida.</title>
        <authorList>
            <person name="Nan F."/>
            <person name="Xie S."/>
        </authorList>
    </citation>
    <scope>NUCLEOTIDE SEQUENCE</scope>
</reference>
<dbReference type="EMBL" id="KY083065">
    <property type="protein sequence ID" value="ARX95945.1"/>
    <property type="molecule type" value="Genomic_DNA"/>
</dbReference>
<sequence length="320" mass="38490">MYSFLHQKFITNLKKSLKKIQRTSFFLTISGGQDSLCILKLFLDLYNQYKFQLGVINIDHSWRYDSTKNTYHIINILSNSKIPVYIYKISCTDISELKSRILRYQILLKTASTYNYTIIVTAHSLSDQVETCLYNLLKGTSNDGLNSLRWKRQLNSKIQVLRPILNFTRYEIAWFCKFFSLPYWSDISNYNYETQRNRIRQELIPYLQLYFNSKIETNLCRFLDNNHKDCEYLKQNTIKIYQKIKHRELIAINYKQLIQQHSAIQHRVLYFFFLYNLNDTVSSYTLKTILNHLKKKSSVNLKYKRLKIRNSNEWLYISKI</sequence>
<dbReference type="EC" id="6.3.4.19" evidence="6"/>
<organism evidence="8">
    <name type="scientific">Thorea hispida</name>
    <dbReference type="NCBI Taxonomy" id="202687"/>
    <lineage>
        <taxon>Eukaryota</taxon>
        <taxon>Rhodophyta</taxon>
        <taxon>Florideophyceae</taxon>
        <taxon>Nemaliophycidae</taxon>
        <taxon>Thoreales</taxon>
        <taxon>Thoreaceae</taxon>
        <taxon>Thorea</taxon>
    </lineage>
</organism>
<feature type="domain" description="tRNA(Ile)-lysidine/2-thiocytidine synthase N-terminal" evidence="7">
    <location>
        <begin position="26"/>
        <end position="202"/>
    </location>
</feature>
<dbReference type="InterPro" id="IPR014729">
    <property type="entry name" value="Rossmann-like_a/b/a_fold"/>
</dbReference>
<dbReference type="InterPro" id="IPR011063">
    <property type="entry name" value="TilS/TtcA_N"/>
</dbReference>
<dbReference type="SUPFAM" id="SSF82829">
    <property type="entry name" value="MesJ substrate recognition domain-like"/>
    <property type="match status" value="1"/>
</dbReference>
<dbReference type="AlphaFoldDB" id="A0A1Z1XAS0"/>
<dbReference type="Pfam" id="PF01171">
    <property type="entry name" value="ATP_bind_3"/>
    <property type="match status" value="1"/>
</dbReference>
<protein>
    <recommendedName>
        <fullName evidence="6">tRNA(Ile)-lysidine synthase, chloroplastic</fullName>
        <ecNumber evidence="6">6.3.4.19</ecNumber>
    </recommendedName>
    <alternativeName>
        <fullName evidence="6">tRNA(Ile)-2-lysyl-cytidine synthase</fullName>
    </alternativeName>
    <alternativeName>
        <fullName evidence="6">tRNA(Ile)-lysidine synthetase</fullName>
    </alternativeName>
</protein>
<keyword evidence="1 6" id="KW-0436">Ligase</keyword>
<keyword evidence="4 6" id="KW-0067">ATP-binding</keyword>
<name>A0A1Z1XAS0_9FLOR</name>
<evidence type="ECO:0000259" key="7">
    <source>
        <dbReference type="Pfam" id="PF01171"/>
    </source>
</evidence>
<evidence type="ECO:0000256" key="3">
    <source>
        <dbReference type="ARBA" id="ARBA00022741"/>
    </source>
</evidence>
<evidence type="ECO:0000256" key="2">
    <source>
        <dbReference type="ARBA" id="ARBA00022694"/>
    </source>
</evidence>
<evidence type="ECO:0000256" key="5">
    <source>
        <dbReference type="ARBA" id="ARBA00048539"/>
    </source>
</evidence>
<comment type="domain">
    <text evidence="6">The N-terminal region contains the highly conserved SGGXDS motif, predicted to be a P-loop motif involved in ATP binding.</text>
</comment>
<dbReference type="CDD" id="cd01992">
    <property type="entry name" value="TilS_N"/>
    <property type="match status" value="1"/>
</dbReference>
<keyword evidence="3 6" id="KW-0547">Nucleotide-binding</keyword>
<geneLocation type="chloroplast" evidence="8"/>
<dbReference type="InterPro" id="IPR012094">
    <property type="entry name" value="tRNA_Ile_lys_synt"/>
</dbReference>
<evidence type="ECO:0000256" key="1">
    <source>
        <dbReference type="ARBA" id="ARBA00022598"/>
    </source>
</evidence>
<dbReference type="Gene3D" id="1.20.59.20">
    <property type="match status" value="1"/>
</dbReference>
<dbReference type="InterPro" id="IPR012795">
    <property type="entry name" value="tRNA_Ile_lys_synt_N"/>
</dbReference>
<dbReference type="Gene3D" id="3.40.50.620">
    <property type="entry name" value="HUPs"/>
    <property type="match status" value="1"/>
</dbReference>
<accession>A0A1Z1XAS0</accession>
<gene>
    <name evidence="6 8" type="primary">tilS</name>
</gene>
<comment type="subcellular location">
    <subcellularLocation>
        <location evidence="6">Plastid</location>
        <location evidence="6">Chloroplast</location>
    </subcellularLocation>
</comment>
<proteinExistence type="inferred from homology"/>
<dbReference type="PANTHER" id="PTHR43033">
    <property type="entry name" value="TRNA(ILE)-LYSIDINE SYNTHASE-RELATED"/>
    <property type="match status" value="1"/>
</dbReference>
<evidence type="ECO:0000313" key="8">
    <source>
        <dbReference type="EMBL" id="ARX95945.1"/>
    </source>
</evidence>
<dbReference type="GO" id="GO:0006400">
    <property type="term" value="P:tRNA modification"/>
    <property type="evidence" value="ECO:0007669"/>
    <property type="project" value="UniProtKB-UniRule"/>
</dbReference>
<dbReference type="GO" id="GO:0009507">
    <property type="term" value="C:chloroplast"/>
    <property type="evidence" value="ECO:0007669"/>
    <property type="project" value="UniProtKB-SubCell"/>
</dbReference>
<feature type="binding site" evidence="6">
    <location>
        <begin position="30"/>
        <end position="35"/>
    </location>
    <ligand>
        <name>ATP</name>
        <dbReference type="ChEBI" id="CHEBI:30616"/>
    </ligand>
</feature>
<dbReference type="PANTHER" id="PTHR43033:SF1">
    <property type="entry name" value="TRNA(ILE)-LYSIDINE SYNTHASE-RELATED"/>
    <property type="match status" value="1"/>
</dbReference>
<evidence type="ECO:0000256" key="6">
    <source>
        <dbReference type="HAMAP-Rule" id="MF_01161"/>
    </source>
</evidence>
<dbReference type="NCBIfam" id="TIGR02432">
    <property type="entry name" value="lysidine_TilS_N"/>
    <property type="match status" value="1"/>
</dbReference>
<keyword evidence="8" id="KW-0934">Plastid</keyword>
<evidence type="ECO:0000256" key="4">
    <source>
        <dbReference type="ARBA" id="ARBA00022840"/>
    </source>
</evidence>
<dbReference type="GO" id="GO:0005524">
    <property type="term" value="F:ATP binding"/>
    <property type="evidence" value="ECO:0007669"/>
    <property type="project" value="UniProtKB-UniRule"/>
</dbReference>
<dbReference type="GO" id="GO:0032267">
    <property type="term" value="F:tRNA(Ile)-lysidine synthase activity"/>
    <property type="evidence" value="ECO:0007669"/>
    <property type="project" value="UniProtKB-EC"/>
</dbReference>
<keyword evidence="8" id="KW-0150">Chloroplast</keyword>
<dbReference type="HAMAP" id="MF_01161">
    <property type="entry name" value="tRNA_Ile_lys_synt"/>
    <property type="match status" value="1"/>
</dbReference>
<comment type="function">
    <text evidence="6">Ligates lysine onto the cytidine present at position 34 of the AUA codon-specific tRNA(Ile) that contains the anticodon CAU, in an ATP-dependent manner. Cytidine is converted to lysidine, thus changing the amino acid specificity of the tRNA from methionine to isoleucine.</text>
</comment>